<feature type="transmembrane region" description="Helical" evidence="1">
    <location>
        <begin position="12"/>
        <end position="31"/>
    </location>
</feature>
<feature type="transmembrane region" description="Helical" evidence="1">
    <location>
        <begin position="137"/>
        <end position="158"/>
    </location>
</feature>
<keyword evidence="1" id="KW-0812">Transmembrane</keyword>
<feature type="transmembrane region" description="Helical" evidence="1">
    <location>
        <begin position="72"/>
        <end position="91"/>
    </location>
</feature>
<proteinExistence type="predicted"/>
<reference evidence="3" key="1">
    <citation type="journal article" date="2019" name="Int. J. Syst. Evol. Microbiol.">
        <title>The Global Catalogue of Microorganisms (GCM) 10K type strain sequencing project: providing services to taxonomists for standard genome sequencing and annotation.</title>
        <authorList>
            <consortium name="The Broad Institute Genomics Platform"/>
            <consortium name="The Broad Institute Genome Sequencing Center for Infectious Disease"/>
            <person name="Wu L."/>
            <person name="Ma J."/>
        </authorList>
    </citation>
    <scope>NUCLEOTIDE SEQUENCE [LARGE SCALE GENOMIC DNA]</scope>
    <source>
        <strain evidence="3">JCM 30742</strain>
    </source>
</reference>
<keyword evidence="1" id="KW-0472">Membrane</keyword>
<evidence type="ECO:0000313" key="2">
    <source>
        <dbReference type="EMBL" id="GAA3702833.1"/>
    </source>
</evidence>
<sequence>MPLWLQGSLEFLQCAILSGLLVLGPLVAVWFSQGFADRTLDSVLQLGGQAWLMIHGVPLQLSIPLNADSPEVLTGTLTLTPLGLTLLPFFLAWRSGRRIARASYTDQLWQGLVGALGAYMIFGLVTAFAVRTEEVRISLAAAALVPLVAAGAGLVVGARREAGSWGRLIGVDSAAWIARTSQHSRWAGSYVGSVIRAGSLAYLAALGLAAAVLAVDFAMHWAEISNVYQQLKPGPVGGAVLTAAQLGMVPNLAVWTLAWVSGGGFSLGTGSTLSTLETTVGPLPALPVLASLPTGDLSRAWLFMFVPVVAGFLAGWFFLREGENHLDDWLSLRSRARWFTLSASTLLLGAFIGAVAGILSLIGSWLSSGSLGIGRLVDFGPNAWLTALLLLAEVAVGAVVGYLAAPVLEHDPVLED</sequence>
<dbReference type="Proteomes" id="UP001500752">
    <property type="component" value="Unassembled WGS sequence"/>
</dbReference>
<feature type="transmembrane region" description="Helical" evidence="1">
    <location>
        <begin position="383"/>
        <end position="405"/>
    </location>
</feature>
<accession>A0ABP7DDM1</accession>
<feature type="transmembrane region" description="Helical" evidence="1">
    <location>
        <begin position="112"/>
        <end position="131"/>
    </location>
</feature>
<comment type="caution">
    <text evidence="2">The sequence shown here is derived from an EMBL/GenBank/DDBJ whole genome shotgun (WGS) entry which is preliminary data.</text>
</comment>
<dbReference type="Pfam" id="PF19877">
    <property type="entry name" value="DUF6350"/>
    <property type="match status" value="1"/>
</dbReference>
<protein>
    <recommendedName>
        <fullName evidence="4">Integral membrane protein</fullName>
    </recommendedName>
</protein>
<feature type="transmembrane region" description="Helical" evidence="1">
    <location>
        <begin position="300"/>
        <end position="319"/>
    </location>
</feature>
<evidence type="ECO:0000256" key="1">
    <source>
        <dbReference type="SAM" id="Phobius"/>
    </source>
</evidence>
<dbReference type="EMBL" id="BAABEO010000034">
    <property type="protein sequence ID" value="GAA3702833.1"/>
    <property type="molecule type" value="Genomic_DNA"/>
</dbReference>
<dbReference type="RefSeq" id="WP_425548129.1">
    <property type="nucleotide sequence ID" value="NZ_BAABEO010000034.1"/>
</dbReference>
<name>A0ABP7DDM1_9MICC</name>
<keyword evidence="3" id="KW-1185">Reference proteome</keyword>
<organism evidence="2 3">
    <name type="scientific">Arthrobacter ginkgonis</name>
    <dbReference type="NCBI Taxonomy" id="1630594"/>
    <lineage>
        <taxon>Bacteria</taxon>
        <taxon>Bacillati</taxon>
        <taxon>Actinomycetota</taxon>
        <taxon>Actinomycetes</taxon>
        <taxon>Micrococcales</taxon>
        <taxon>Micrococcaceae</taxon>
        <taxon>Arthrobacter</taxon>
    </lineage>
</organism>
<keyword evidence="1" id="KW-1133">Transmembrane helix</keyword>
<evidence type="ECO:0008006" key="4">
    <source>
        <dbReference type="Google" id="ProtNLM"/>
    </source>
</evidence>
<dbReference type="InterPro" id="IPR045931">
    <property type="entry name" value="DUF6350"/>
</dbReference>
<feature type="transmembrane region" description="Helical" evidence="1">
    <location>
        <begin position="200"/>
        <end position="222"/>
    </location>
</feature>
<gene>
    <name evidence="2" type="ORF">GCM10023081_44000</name>
</gene>
<evidence type="ECO:0000313" key="3">
    <source>
        <dbReference type="Proteomes" id="UP001500752"/>
    </source>
</evidence>
<feature type="transmembrane region" description="Helical" evidence="1">
    <location>
        <begin position="339"/>
        <end position="363"/>
    </location>
</feature>